<evidence type="ECO:0000313" key="3">
    <source>
        <dbReference type="Proteomes" id="UP000186817"/>
    </source>
</evidence>
<evidence type="ECO:0000313" key="2">
    <source>
        <dbReference type="EMBL" id="OLQ11843.1"/>
    </source>
</evidence>
<feature type="region of interest" description="Disordered" evidence="1">
    <location>
        <begin position="644"/>
        <end position="669"/>
    </location>
</feature>
<dbReference type="Proteomes" id="UP000186817">
    <property type="component" value="Unassembled WGS sequence"/>
</dbReference>
<feature type="compositionally biased region" description="Polar residues" evidence="1">
    <location>
        <begin position="657"/>
        <end position="669"/>
    </location>
</feature>
<dbReference type="EMBL" id="LSRX01000053">
    <property type="protein sequence ID" value="OLQ11843.1"/>
    <property type="molecule type" value="Genomic_DNA"/>
</dbReference>
<feature type="region of interest" description="Disordered" evidence="1">
    <location>
        <begin position="713"/>
        <end position="740"/>
    </location>
</feature>
<organism evidence="2 3">
    <name type="scientific">Symbiodinium microadriaticum</name>
    <name type="common">Dinoflagellate</name>
    <name type="synonym">Zooxanthella microadriatica</name>
    <dbReference type="NCBI Taxonomy" id="2951"/>
    <lineage>
        <taxon>Eukaryota</taxon>
        <taxon>Sar</taxon>
        <taxon>Alveolata</taxon>
        <taxon>Dinophyceae</taxon>
        <taxon>Suessiales</taxon>
        <taxon>Symbiodiniaceae</taxon>
        <taxon>Symbiodinium</taxon>
    </lineage>
</organism>
<reference evidence="2 3" key="1">
    <citation type="submission" date="2016-02" db="EMBL/GenBank/DDBJ databases">
        <title>Genome analysis of coral dinoflagellate symbionts highlights evolutionary adaptations to a symbiotic lifestyle.</title>
        <authorList>
            <person name="Aranda M."/>
            <person name="Li Y."/>
            <person name="Liew Y.J."/>
            <person name="Baumgarten S."/>
            <person name="Simakov O."/>
            <person name="Wilson M."/>
            <person name="Piel J."/>
            <person name="Ashoor H."/>
            <person name="Bougouffa S."/>
            <person name="Bajic V.B."/>
            <person name="Ryu T."/>
            <person name="Ravasi T."/>
            <person name="Bayer T."/>
            <person name="Micklem G."/>
            <person name="Kim H."/>
            <person name="Bhak J."/>
            <person name="Lajeunesse T.C."/>
            <person name="Voolstra C.R."/>
        </authorList>
    </citation>
    <scope>NUCLEOTIDE SEQUENCE [LARGE SCALE GENOMIC DNA]</scope>
    <source>
        <strain evidence="2 3">CCMP2467</strain>
    </source>
</reference>
<feature type="compositionally biased region" description="Low complexity" evidence="1">
    <location>
        <begin position="584"/>
        <end position="599"/>
    </location>
</feature>
<gene>
    <name evidence="2" type="ORF">AK812_SmicGene4282</name>
</gene>
<comment type="caution">
    <text evidence="2">The sequence shown here is derived from an EMBL/GenBank/DDBJ whole genome shotgun (WGS) entry which is preliminary data.</text>
</comment>
<name>A0A1Q9EWV8_SYMMI</name>
<protein>
    <submittedName>
        <fullName evidence="2">Uncharacterized protein</fullName>
    </submittedName>
</protein>
<feature type="region of interest" description="Disordered" evidence="1">
    <location>
        <begin position="575"/>
        <end position="617"/>
    </location>
</feature>
<sequence>MSGRKRKTADDPAASSREIRPESPLAVALLRLWCLGDISAKVIQELAQAAAKSGCNQADIVGLASLGTHGLHPNHVQHQLVSRCFKGMDMPPTQIETKAWGKSATGQKIQVDCSLPVLLPHHWMMHLEDQGDEILGMQEISKFWKSQFQGSTRISQSQGYFDQAFKDTQALVPFALHGDAAPHSKVDSLLVISMKAITSRRSVASSQLLLACIPKSCITTKLMEDLWAKLCESFQIMASGRCPTTQQRFRPGVIYCITGDLEFFYQEFKLPRPNQANPCLWCACTQQGRECWNDFRQDAGWRSTTPTPGQLQARLEHPLFTVPGINAQALKLDVLHVLDLGVSCHVVGNLVWEIIDESKPGSRDSNMSCLNAEIQEIYQELGIPSGTRLPNLKWKSDLATGGQEYPCLKHQKGRRIRHFMPVAVELARRYSSKDDRPSQHRLRVLESLRDVYDLLDKPDYKWPEAVRCQFAERVQCLLKHYSHLAKLAFAAKQCKWSQVSKFHMTAHMPKMSKHLTPRHLWTYGSESFMGLMSHLANACLSGTPGHKVPSTILFKYRMFWHLVLKGLLVKKKPAARQVSKTRPSAATTGQAATQASSGAKRPAARQPCEWGDDDLPIDMDQAGEVELEQACEAAVDLSSKPWLQVPSHSQEDGRLQVPSQGQDNVSQEDVSLSQETLAFAFQDPPVSQREFEEAPPGQLLVWDFLSPLQKRILQQNPRARDGLRSSSPPVPKVAGLPESK</sequence>
<dbReference type="OrthoDB" id="441787at2759"/>
<dbReference type="AlphaFoldDB" id="A0A1Q9EWV8"/>
<keyword evidence="3" id="KW-1185">Reference proteome</keyword>
<accession>A0A1Q9EWV8</accession>
<proteinExistence type="predicted"/>
<evidence type="ECO:0000256" key="1">
    <source>
        <dbReference type="SAM" id="MobiDB-lite"/>
    </source>
</evidence>